<evidence type="ECO:0000313" key="2">
    <source>
        <dbReference type="Proteomes" id="UP001218218"/>
    </source>
</evidence>
<protein>
    <submittedName>
        <fullName evidence="1">Uncharacterized protein</fullName>
    </submittedName>
</protein>
<proteinExistence type="predicted"/>
<comment type="caution">
    <text evidence="1">The sequence shown here is derived from an EMBL/GenBank/DDBJ whole genome shotgun (WGS) entry which is preliminary data.</text>
</comment>
<name>A0AAD7F0E9_9AGAR</name>
<gene>
    <name evidence="1" type="ORF">DFH08DRAFT_801886</name>
</gene>
<keyword evidence="2" id="KW-1185">Reference proteome</keyword>
<reference evidence="1" key="1">
    <citation type="submission" date="2023-03" db="EMBL/GenBank/DDBJ databases">
        <title>Massive genome expansion in bonnet fungi (Mycena s.s.) driven by repeated elements and novel gene families across ecological guilds.</title>
        <authorList>
            <consortium name="Lawrence Berkeley National Laboratory"/>
            <person name="Harder C.B."/>
            <person name="Miyauchi S."/>
            <person name="Viragh M."/>
            <person name="Kuo A."/>
            <person name="Thoen E."/>
            <person name="Andreopoulos B."/>
            <person name="Lu D."/>
            <person name="Skrede I."/>
            <person name="Drula E."/>
            <person name="Henrissat B."/>
            <person name="Morin E."/>
            <person name="Kohler A."/>
            <person name="Barry K."/>
            <person name="LaButti K."/>
            <person name="Morin E."/>
            <person name="Salamov A."/>
            <person name="Lipzen A."/>
            <person name="Mereny Z."/>
            <person name="Hegedus B."/>
            <person name="Baldrian P."/>
            <person name="Stursova M."/>
            <person name="Weitz H."/>
            <person name="Taylor A."/>
            <person name="Grigoriev I.V."/>
            <person name="Nagy L.G."/>
            <person name="Martin F."/>
            <person name="Kauserud H."/>
        </authorList>
    </citation>
    <scope>NUCLEOTIDE SEQUENCE</scope>
    <source>
        <strain evidence="1">CBHHK002</strain>
    </source>
</reference>
<accession>A0AAD7F0E9</accession>
<dbReference type="Proteomes" id="UP001218218">
    <property type="component" value="Unassembled WGS sequence"/>
</dbReference>
<sequence>MFYFDDCRPPFCLVGPKASSGERLKGQIADGGTDTQYRVLVLLGPNRDLKLCKHFSLLRGYWHSSSCSCESEIAIVGAWRETSVLEMFVSRIPMRKPRPFLLVLLAPLLPLSIQPMPSQPNREHVGANWTCEELLLWDARRRAAELAAEPPSMAWALVQGNATSGQRASALTQRITAEVSSLASGNGHDARLDATHNAIRLGNGQMDGERIERFWGQQQAQVEEARNLLTMSGSETPDDPDDIPPPLEEPILMEDSSPGNIVKAGVRARHIHPLNADDLYEGAVRPDTLSTEHMHQQCGICLHIKSHPVLINLDTPNGPAIKSRTPRLSLNTPINSV</sequence>
<evidence type="ECO:0000313" key="1">
    <source>
        <dbReference type="EMBL" id="KAJ7358031.1"/>
    </source>
</evidence>
<organism evidence="1 2">
    <name type="scientific">Mycena albidolilacea</name>
    <dbReference type="NCBI Taxonomy" id="1033008"/>
    <lineage>
        <taxon>Eukaryota</taxon>
        <taxon>Fungi</taxon>
        <taxon>Dikarya</taxon>
        <taxon>Basidiomycota</taxon>
        <taxon>Agaricomycotina</taxon>
        <taxon>Agaricomycetes</taxon>
        <taxon>Agaricomycetidae</taxon>
        <taxon>Agaricales</taxon>
        <taxon>Marasmiineae</taxon>
        <taxon>Mycenaceae</taxon>
        <taxon>Mycena</taxon>
    </lineage>
</organism>
<dbReference type="EMBL" id="JARIHO010000007">
    <property type="protein sequence ID" value="KAJ7358031.1"/>
    <property type="molecule type" value="Genomic_DNA"/>
</dbReference>
<dbReference type="AlphaFoldDB" id="A0AAD7F0E9"/>